<comment type="caution">
    <text evidence="2">The sequence shown here is derived from an EMBL/GenBank/DDBJ whole genome shotgun (WGS) entry which is preliminary data.</text>
</comment>
<evidence type="ECO:0000313" key="2">
    <source>
        <dbReference type="EMBL" id="TYC08902.1"/>
    </source>
</evidence>
<accession>A0A5D0TUB0</accession>
<dbReference type="Proteomes" id="UP000322634">
    <property type="component" value="Unassembled WGS sequence"/>
</dbReference>
<feature type="signal peptide" evidence="1">
    <location>
        <begin position="1"/>
        <end position="33"/>
    </location>
</feature>
<dbReference type="RefSeq" id="WP_148354521.1">
    <property type="nucleotide sequence ID" value="NZ_JBHSBF010000032.1"/>
</dbReference>
<reference evidence="2 3" key="1">
    <citation type="submission" date="2019-08" db="EMBL/GenBank/DDBJ databases">
        <title>Actinomadura sp. nov. CYP1-5 isolated from mountain soil.</title>
        <authorList>
            <person name="Songsumanus A."/>
            <person name="Kuncharoen N."/>
            <person name="Kudo T."/>
            <person name="Yuki M."/>
            <person name="Igarashi Y."/>
            <person name="Tanasupawat S."/>
        </authorList>
    </citation>
    <scope>NUCLEOTIDE SEQUENCE [LARGE SCALE GENOMIC DNA]</scope>
    <source>
        <strain evidence="2 3">GKU157</strain>
    </source>
</reference>
<name>A0A5D0TUB0_9ACTN</name>
<sequence>MKRTRMRNALTRTAVLSLSLGGMAAGTVMAAQAAGAAASAPVYTCSAETTGVGGYSFCTPGTYGVEHRVHLRCADGKWHWGPWVGATSRSYASCGWLSGSDYAVAVWRNQDF</sequence>
<evidence type="ECO:0000313" key="3">
    <source>
        <dbReference type="Proteomes" id="UP000322634"/>
    </source>
</evidence>
<proteinExistence type="predicted"/>
<dbReference type="EMBL" id="VSFF01000015">
    <property type="protein sequence ID" value="TYC08902.1"/>
    <property type="molecule type" value="Genomic_DNA"/>
</dbReference>
<feature type="chain" id="PRO_5038882135" evidence="1">
    <location>
        <begin position="34"/>
        <end position="112"/>
    </location>
</feature>
<protein>
    <submittedName>
        <fullName evidence="2">Uncharacterized protein</fullName>
    </submittedName>
</protein>
<organism evidence="2 3">
    <name type="scientific">Actinomadura syzygii</name>
    <dbReference type="NCBI Taxonomy" id="1427538"/>
    <lineage>
        <taxon>Bacteria</taxon>
        <taxon>Bacillati</taxon>
        <taxon>Actinomycetota</taxon>
        <taxon>Actinomycetes</taxon>
        <taxon>Streptosporangiales</taxon>
        <taxon>Thermomonosporaceae</taxon>
        <taxon>Actinomadura</taxon>
    </lineage>
</organism>
<gene>
    <name evidence="2" type="ORF">FXF65_35840</name>
</gene>
<dbReference type="AlphaFoldDB" id="A0A5D0TUB0"/>
<keyword evidence="3" id="KW-1185">Reference proteome</keyword>
<evidence type="ECO:0000256" key="1">
    <source>
        <dbReference type="SAM" id="SignalP"/>
    </source>
</evidence>
<keyword evidence="1" id="KW-0732">Signal</keyword>